<evidence type="ECO:0000259" key="3">
    <source>
        <dbReference type="Pfam" id="PF23559"/>
    </source>
</evidence>
<dbReference type="PANTHER" id="PTHR23155:SF1241">
    <property type="entry name" value="DISEASE RESISTANCE RPP13-LIKE PROTEIN 1-RELATED"/>
    <property type="match status" value="1"/>
</dbReference>
<proteinExistence type="predicted"/>
<comment type="caution">
    <text evidence="4">The sequence shown here is derived from an EMBL/GenBank/DDBJ whole genome shotgun (WGS) entry which is preliminary data.</text>
</comment>
<sequence length="419" mass="48711">MGAPNECHLLIILSDDDCWSLFKAYSFECREIASYGNIGLIRQKVIEKCKGLPLAVNTLAGLLHSKQEREDEWLETLNNKMWDLLEERDDIHATLKLSYYYLPSHLKRCFAHCAIFLEDYEFREEELILLWMAEGLIQPSKENQQLEDLGHEYFIALLSRSFFQQSNINESKHTMHDLVHKLAKWASGGTCYHLGDMSGATKQLRSFEKVCHLSFARGDVDGKCKFEVLNEVEQVDKRLRTFLPLYFNKVYGRRYITQTVIIDLLPKFRRLRMLSLEGYYVREFPESFGDLRHLRFLNLFGAMTKSLPESTSSLLNLHILKLKDCSSLRKLPFKIRNLINLRYLDIIGVYLDEMPLGMNEFKCLQFIVGKGFGIGLKNLKNLKSLCGKHCISRLENVVDLHETGELILNDKQKLKVLQL</sequence>
<dbReference type="GO" id="GO:0043531">
    <property type="term" value="F:ADP binding"/>
    <property type="evidence" value="ECO:0007669"/>
    <property type="project" value="InterPro"/>
</dbReference>
<dbReference type="Gene3D" id="1.10.10.10">
    <property type="entry name" value="Winged helix-like DNA-binding domain superfamily/Winged helix DNA-binding domain"/>
    <property type="match status" value="1"/>
</dbReference>
<keyword evidence="1" id="KW-0677">Repeat</keyword>
<dbReference type="InterPro" id="IPR042197">
    <property type="entry name" value="Apaf_helical"/>
</dbReference>
<evidence type="ECO:0000256" key="2">
    <source>
        <dbReference type="ARBA" id="ARBA00022821"/>
    </source>
</evidence>
<gene>
    <name evidence="4" type="ORF">Ddye_028417</name>
</gene>
<keyword evidence="2" id="KW-0611">Plant defense</keyword>
<dbReference type="InterPro" id="IPR036388">
    <property type="entry name" value="WH-like_DNA-bd_sf"/>
</dbReference>
<evidence type="ECO:0000313" key="4">
    <source>
        <dbReference type="EMBL" id="KAK2640622.1"/>
    </source>
</evidence>
<dbReference type="InterPro" id="IPR032675">
    <property type="entry name" value="LRR_dom_sf"/>
</dbReference>
<organism evidence="4 5">
    <name type="scientific">Dipteronia dyeriana</name>
    <dbReference type="NCBI Taxonomy" id="168575"/>
    <lineage>
        <taxon>Eukaryota</taxon>
        <taxon>Viridiplantae</taxon>
        <taxon>Streptophyta</taxon>
        <taxon>Embryophyta</taxon>
        <taxon>Tracheophyta</taxon>
        <taxon>Spermatophyta</taxon>
        <taxon>Magnoliopsida</taxon>
        <taxon>eudicotyledons</taxon>
        <taxon>Gunneridae</taxon>
        <taxon>Pentapetalae</taxon>
        <taxon>rosids</taxon>
        <taxon>malvids</taxon>
        <taxon>Sapindales</taxon>
        <taxon>Sapindaceae</taxon>
        <taxon>Hippocastanoideae</taxon>
        <taxon>Acereae</taxon>
        <taxon>Dipteronia</taxon>
    </lineage>
</organism>
<dbReference type="Pfam" id="PF23559">
    <property type="entry name" value="WHD_DRP"/>
    <property type="match status" value="1"/>
</dbReference>
<dbReference type="AlphaFoldDB" id="A0AAD9WSB6"/>
<dbReference type="FunFam" id="1.10.10.10:FF:000322">
    <property type="entry name" value="Probable disease resistance protein At1g63360"/>
    <property type="match status" value="1"/>
</dbReference>
<dbReference type="Gene3D" id="1.10.8.430">
    <property type="entry name" value="Helical domain of apoptotic protease-activating factors"/>
    <property type="match status" value="1"/>
</dbReference>
<dbReference type="InterPro" id="IPR027417">
    <property type="entry name" value="P-loop_NTPase"/>
</dbReference>
<dbReference type="PANTHER" id="PTHR23155">
    <property type="entry name" value="DISEASE RESISTANCE PROTEIN RP"/>
    <property type="match status" value="1"/>
</dbReference>
<name>A0AAD9WSB6_9ROSI</name>
<dbReference type="InterPro" id="IPR044974">
    <property type="entry name" value="Disease_R_plants"/>
</dbReference>
<feature type="domain" description="Disease resistance protein winged helix" evidence="3">
    <location>
        <begin position="115"/>
        <end position="183"/>
    </location>
</feature>
<accession>A0AAD9WSB6</accession>
<dbReference type="Proteomes" id="UP001280121">
    <property type="component" value="Unassembled WGS sequence"/>
</dbReference>
<dbReference type="InterPro" id="IPR058922">
    <property type="entry name" value="WHD_DRP"/>
</dbReference>
<dbReference type="SUPFAM" id="SSF52540">
    <property type="entry name" value="P-loop containing nucleoside triphosphate hydrolases"/>
    <property type="match status" value="1"/>
</dbReference>
<keyword evidence="5" id="KW-1185">Reference proteome</keyword>
<dbReference type="SUPFAM" id="SSF52058">
    <property type="entry name" value="L domain-like"/>
    <property type="match status" value="1"/>
</dbReference>
<reference evidence="4" key="1">
    <citation type="journal article" date="2023" name="Plant J.">
        <title>Genome sequences and population genomics provide insights into the demographic history, inbreeding, and mutation load of two 'living fossil' tree species of Dipteronia.</title>
        <authorList>
            <person name="Feng Y."/>
            <person name="Comes H.P."/>
            <person name="Chen J."/>
            <person name="Zhu S."/>
            <person name="Lu R."/>
            <person name="Zhang X."/>
            <person name="Li P."/>
            <person name="Qiu J."/>
            <person name="Olsen K.M."/>
            <person name="Qiu Y."/>
        </authorList>
    </citation>
    <scope>NUCLEOTIDE SEQUENCE</scope>
    <source>
        <strain evidence="4">KIB01</strain>
    </source>
</reference>
<protein>
    <recommendedName>
        <fullName evidence="3">Disease resistance protein winged helix domain-containing protein</fullName>
    </recommendedName>
</protein>
<dbReference type="GO" id="GO:0098542">
    <property type="term" value="P:defense response to other organism"/>
    <property type="evidence" value="ECO:0007669"/>
    <property type="project" value="TreeGrafter"/>
</dbReference>
<dbReference type="EMBL" id="JANJYI010000008">
    <property type="protein sequence ID" value="KAK2640622.1"/>
    <property type="molecule type" value="Genomic_DNA"/>
</dbReference>
<dbReference type="Gene3D" id="3.80.10.10">
    <property type="entry name" value="Ribonuclease Inhibitor"/>
    <property type="match status" value="1"/>
</dbReference>
<evidence type="ECO:0000256" key="1">
    <source>
        <dbReference type="ARBA" id="ARBA00022737"/>
    </source>
</evidence>
<evidence type="ECO:0000313" key="5">
    <source>
        <dbReference type="Proteomes" id="UP001280121"/>
    </source>
</evidence>